<keyword evidence="1" id="KW-0812">Transmembrane</keyword>
<reference evidence="2 3" key="1">
    <citation type="submission" date="2020-07" db="EMBL/GenBank/DDBJ databases">
        <title>Sequencing the genomes of 1000 actinobacteria strains.</title>
        <authorList>
            <person name="Klenk H.-P."/>
        </authorList>
    </citation>
    <scope>NUCLEOTIDE SEQUENCE [LARGE SCALE GENOMIC DNA]</scope>
    <source>
        <strain evidence="2 3">DSM 44121</strain>
    </source>
</reference>
<dbReference type="RefSeq" id="WP_182613923.1">
    <property type="nucleotide sequence ID" value="NZ_BAAATF010000001.1"/>
</dbReference>
<evidence type="ECO:0000256" key="1">
    <source>
        <dbReference type="SAM" id="Phobius"/>
    </source>
</evidence>
<dbReference type="EMBL" id="JACGWV010000001">
    <property type="protein sequence ID" value="MBA8806144.1"/>
    <property type="molecule type" value="Genomic_DNA"/>
</dbReference>
<organism evidence="2 3">
    <name type="scientific">Promicromonospora sukumoe</name>
    <dbReference type="NCBI Taxonomy" id="88382"/>
    <lineage>
        <taxon>Bacteria</taxon>
        <taxon>Bacillati</taxon>
        <taxon>Actinomycetota</taxon>
        <taxon>Actinomycetes</taxon>
        <taxon>Micrococcales</taxon>
        <taxon>Promicromonosporaceae</taxon>
        <taxon>Promicromonospora</taxon>
    </lineage>
</organism>
<sequence>MAAALNIFRTEVLLGLWLIRVVARFAVRSWRDSSPDPILPFPWATVVADRQDARGSILQLSYFGMSALAVLGVLAFGVPARLLGFPAILVFLGFLAALAPCAVVLVAHLTIQQTLDRAFAVPAAAGQAPWELDLEKNPRAFLAVSLCGLAVSVVVALALTAWLPHPSTWPSG</sequence>
<feature type="transmembrane region" description="Helical" evidence="1">
    <location>
        <begin position="140"/>
        <end position="163"/>
    </location>
</feature>
<gene>
    <name evidence="2" type="ORF">FHX71_000086</name>
</gene>
<keyword evidence="3" id="KW-1185">Reference proteome</keyword>
<evidence type="ECO:0000313" key="2">
    <source>
        <dbReference type="EMBL" id="MBA8806144.1"/>
    </source>
</evidence>
<keyword evidence="1" id="KW-0472">Membrane</keyword>
<feature type="transmembrane region" description="Helical" evidence="1">
    <location>
        <begin position="84"/>
        <end position="107"/>
    </location>
</feature>
<accession>A0A7W3PC57</accession>
<feature type="transmembrane region" description="Helical" evidence="1">
    <location>
        <begin position="60"/>
        <end position="78"/>
    </location>
</feature>
<comment type="caution">
    <text evidence="2">The sequence shown here is derived from an EMBL/GenBank/DDBJ whole genome shotgun (WGS) entry which is preliminary data.</text>
</comment>
<evidence type="ECO:0000313" key="3">
    <source>
        <dbReference type="Proteomes" id="UP000540568"/>
    </source>
</evidence>
<keyword evidence="1" id="KW-1133">Transmembrane helix</keyword>
<dbReference type="AlphaFoldDB" id="A0A7W3PC57"/>
<protein>
    <submittedName>
        <fullName evidence="2">Uncharacterized protein</fullName>
    </submittedName>
</protein>
<proteinExistence type="predicted"/>
<dbReference type="Proteomes" id="UP000540568">
    <property type="component" value="Unassembled WGS sequence"/>
</dbReference>
<name>A0A7W3PC57_9MICO</name>